<protein>
    <submittedName>
        <fullName evidence="1">Uncharacterized protein</fullName>
    </submittedName>
</protein>
<accession>A0ACB0JD65</accession>
<comment type="caution">
    <text evidence="1">The sequence shown here is derived from an EMBL/GenBank/DDBJ whole genome shotgun (WGS) entry which is preliminary data.</text>
</comment>
<dbReference type="Proteomes" id="UP001177021">
    <property type="component" value="Unassembled WGS sequence"/>
</dbReference>
<name>A0ACB0JD65_TRIPR</name>
<dbReference type="EMBL" id="CASHSV030000034">
    <property type="protein sequence ID" value="CAJ2642550.1"/>
    <property type="molecule type" value="Genomic_DNA"/>
</dbReference>
<reference evidence="1" key="1">
    <citation type="submission" date="2023-10" db="EMBL/GenBank/DDBJ databases">
        <authorList>
            <person name="Rodriguez Cubillos JULIANA M."/>
            <person name="De Vega J."/>
        </authorList>
    </citation>
    <scope>NUCLEOTIDE SEQUENCE</scope>
</reference>
<evidence type="ECO:0000313" key="2">
    <source>
        <dbReference type="Proteomes" id="UP001177021"/>
    </source>
</evidence>
<organism evidence="1 2">
    <name type="scientific">Trifolium pratense</name>
    <name type="common">Red clover</name>
    <dbReference type="NCBI Taxonomy" id="57577"/>
    <lineage>
        <taxon>Eukaryota</taxon>
        <taxon>Viridiplantae</taxon>
        <taxon>Streptophyta</taxon>
        <taxon>Embryophyta</taxon>
        <taxon>Tracheophyta</taxon>
        <taxon>Spermatophyta</taxon>
        <taxon>Magnoliopsida</taxon>
        <taxon>eudicotyledons</taxon>
        <taxon>Gunneridae</taxon>
        <taxon>Pentapetalae</taxon>
        <taxon>rosids</taxon>
        <taxon>fabids</taxon>
        <taxon>Fabales</taxon>
        <taxon>Fabaceae</taxon>
        <taxon>Papilionoideae</taxon>
        <taxon>50 kb inversion clade</taxon>
        <taxon>NPAAA clade</taxon>
        <taxon>Hologalegina</taxon>
        <taxon>IRL clade</taxon>
        <taxon>Trifolieae</taxon>
        <taxon>Trifolium</taxon>
    </lineage>
</organism>
<sequence length="173" mass="19586">MMMTGNLHNAKTFVVALTIWALQRICLDHALQDSVQGCLAPLVRKMNEPCTEIQRLFPIKLRSRWLVPYTVSQVFLHGALEASKEDGTTFIVNGQHAKHYEEGLLQGKGTYKNDKAGLTLADLAYRRAKAVKNHQKKSNKSNPLPKPSSSRLEEMRELFQSDVKDKKPKRRGS</sequence>
<proteinExistence type="predicted"/>
<keyword evidence="2" id="KW-1185">Reference proteome</keyword>
<evidence type="ECO:0000313" key="1">
    <source>
        <dbReference type="EMBL" id="CAJ2642550.1"/>
    </source>
</evidence>
<gene>
    <name evidence="1" type="ORF">MILVUS5_LOCUS12022</name>
</gene>